<comment type="caution">
    <text evidence="8">The sequence shown here is derived from an EMBL/GenBank/DDBJ whole genome shotgun (WGS) entry which is preliminary data.</text>
</comment>
<dbReference type="EMBL" id="PCDP01000001">
    <property type="protein sequence ID" value="PZM17028.1"/>
    <property type="molecule type" value="Genomic_DNA"/>
</dbReference>
<dbReference type="GO" id="GO:0005737">
    <property type="term" value="C:cytoplasm"/>
    <property type="evidence" value="ECO:0007669"/>
    <property type="project" value="UniProtKB-ARBA"/>
</dbReference>
<dbReference type="InterPro" id="IPR040442">
    <property type="entry name" value="Pyrv_kinase-like_dom_sf"/>
</dbReference>
<dbReference type="GO" id="GO:0046872">
    <property type="term" value="F:metal ion binding"/>
    <property type="evidence" value="ECO:0007669"/>
    <property type="project" value="UniProtKB-KW"/>
</dbReference>
<dbReference type="AlphaFoldDB" id="A0A2W4D289"/>
<gene>
    <name evidence="8" type="ORF">CPY51_01965</name>
</gene>
<comment type="catalytic activity">
    <reaction evidence="6">
        <text>D-glyceraldehyde + pyruvate = 2-dehydro-3-deoxy-L-galactonate</text>
        <dbReference type="Rhea" id="RHEA:80055"/>
        <dbReference type="ChEBI" id="CHEBI:15361"/>
        <dbReference type="ChEBI" id="CHEBI:17378"/>
        <dbReference type="ChEBI" id="CHEBI:75545"/>
    </reaction>
</comment>
<dbReference type="OrthoDB" id="9802624at2"/>
<evidence type="ECO:0000256" key="6">
    <source>
        <dbReference type="ARBA" id="ARBA00045074"/>
    </source>
</evidence>
<comment type="similarity">
    <text evidence="2">Belongs to the HpcH/HpaI aldolase family.</text>
</comment>
<dbReference type="InterPro" id="IPR050251">
    <property type="entry name" value="HpcH-HpaI_aldolase"/>
</dbReference>
<keyword evidence="3" id="KW-0479">Metal-binding</keyword>
<proteinExistence type="inferred from homology"/>
<evidence type="ECO:0000256" key="1">
    <source>
        <dbReference type="ARBA" id="ARBA00001968"/>
    </source>
</evidence>
<organism evidence="8 9">
    <name type="scientific">Rhizobium tubonense</name>
    <dbReference type="NCBI Taxonomy" id="484088"/>
    <lineage>
        <taxon>Bacteria</taxon>
        <taxon>Pseudomonadati</taxon>
        <taxon>Pseudomonadota</taxon>
        <taxon>Alphaproteobacteria</taxon>
        <taxon>Hyphomicrobiales</taxon>
        <taxon>Rhizobiaceae</taxon>
        <taxon>Rhizobium/Agrobacterium group</taxon>
        <taxon>Rhizobium</taxon>
    </lineage>
</organism>
<evidence type="ECO:0000256" key="2">
    <source>
        <dbReference type="ARBA" id="ARBA00005568"/>
    </source>
</evidence>
<dbReference type="Proteomes" id="UP000248925">
    <property type="component" value="Unassembled WGS sequence"/>
</dbReference>
<evidence type="ECO:0000259" key="7">
    <source>
        <dbReference type="Pfam" id="PF03328"/>
    </source>
</evidence>
<evidence type="ECO:0000256" key="5">
    <source>
        <dbReference type="ARBA" id="ARBA00023317"/>
    </source>
</evidence>
<keyword evidence="9" id="KW-1185">Reference proteome</keyword>
<evidence type="ECO:0000313" key="8">
    <source>
        <dbReference type="EMBL" id="PZM17028.1"/>
    </source>
</evidence>
<dbReference type="RefSeq" id="WP_111158356.1">
    <property type="nucleotide sequence ID" value="NZ_PCDP01000001.1"/>
</dbReference>
<keyword evidence="5" id="KW-0670">Pyruvate</keyword>
<dbReference type="InterPro" id="IPR005000">
    <property type="entry name" value="Aldolase/citrate-lyase_domain"/>
</dbReference>
<feature type="domain" description="HpcH/HpaI aldolase/citrate lyase" evidence="7">
    <location>
        <begin position="18"/>
        <end position="243"/>
    </location>
</feature>
<dbReference type="FunFam" id="3.20.20.60:FF:000004">
    <property type="entry name" value="5-keto-4-deoxy-D-glucarate aldolase"/>
    <property type="match status" value="1"/>
</dbReference>
<reference evidence="8 9" key="1">
    <citation type="journal article" date="2018" name="Sci. Rep.">
        <title>Rhizobium tumorigenes sp. nov., a novel plant tumorigenic bacterium isolated from cane gall tumors on thornless blackberry.</title>
        <authorList>
            <person name="Kuzmanovi N."/>
            <person name="Smalla K."/>
            <person name="Gronow S."/>
            <person name="PuBawska J."/>
        </authorList>
    </citation>
    <scope>NUCLEOTIDE SEQUENCE [LARGE SCALE GENOMIC DNA]</scope>
    <source>
        <strain evidence="8 9">CCBAU 85046</strain>
    </source>
</reference>
<dbReference type="Pfam" id="PF03328">
    <property type="entry name" value="HpcH_HpaI"/>
    <property type="match status" value="1"/>
</dbReference>
<name>A0A2W4D289_9HYPH</name>
<comment type="cofactor">
    <cofactor evidence="1">
        <name>a divalent metal cation</name>
        <dbReference type="ChEBI" id="CHEBI:60240"/>
    </cofactor>
</comment>
<dbReference type="PANTHER" id="PTHR30502:SF0">
    <property type="entry name" value="PHOSPHOENOLPYRUVATE CARBOXYLASE FAMILY PROTEIN"/>
    <property type="match status" value="1"/>
</dbReference>
<evidence type="ECO:0000256" key="4">
    <source>
        <dbReference type="ARBA" id="ARBA00023239"/>
    </source>
</evidence>
<dbReference type="Gene3D" id="3.20.20.60">
    <property type="entry name" value="Phosphoenolpyruvate-binding domains"/>
    <property type="match status" value="1"/>
</dbReference>
<protein>
    <submittedName>
        <fullName evidence="8">2-keto-3-deoxy-L-rhamnonate aldolase</fullName>
    </submittedName>
</protein>
<dbReference type="GO" id="GO:0016832">
    <property type="term" value="F:aldehyde-lyase activity"/>
    <property type="evidence" value="ECO:0007669"/>
    <property type="project" value="TreeGrafter"/>
</dbReference>
<keyword evidence="4" id="KW-0456">Lyase</keyword>
<evidence type="ECO:0000313" key="9">
    <source>
        <dbReference type="Proteomes" id="UP000248925"/>
    </source>
</evidence>
<dbReference type="PANTHER" id="PTHR30502">
    <property type="entry name" value="2-KETO-3-DEOXY-L-RHAMNONATE ALDOLASE"/>
    <property type="match status" value="1"/>
</dbReference>
<dbReference type="InterPro" id="IPR015813">
    <property type="entry name" value="Pyrv/PenolPyrv_kinase-like_dom"/>
</dbReference>
<sequence length="268" mass="28680">MTLPPNAFKIALRERRPQIGLWVAMADAYAAEIAGHAGFDWLVIDGEHGPNDLRSILAQLQALQGSPSEPVVRLPVGETWMIKQALDIGARTLLIPMVDSAEQAEMLVRAVRYPPHGVRGMGSGIARASRFSTIPNYVAKASDDICLLIQAESRAAMADLERMAKVDGIDGVFIGPSDLAADMDFPGNIEAPEVQAAIEQGIATILRAGKPAGILTSHESLNRRYLDLGATFVAVGADVSEFSAALKRLRMKYKPDADTGETPTSGGY</sequence>
<accession>A0A2W4D289</accession>
<dbReference type="SUPFAM" id="SSF51621">
    <property type="entry name" value="Phosphoenolpyruvate/pyruvate domain"/>
    <property type="match status" value="1"/>
</dbReference>
<evidence type="ECO:0000256" key="3">
    <source>
        <dbReference type="ARBA" id="ARBA00022723"/>
    </source>
</evidence>